<dbReference type="SUPFAM" id="SSF110997">
    <property type="entry name" value="Sporulation related repeat"/>
    <property type="match status" value="1"/>
</dbReference>
<dbReference type="EMBL" id="JBHUON010000008">
    <property type="protein sequence ID" value="MFD2864737.1"/>
    <property type="molecule type" value="Genomic_DNA"/>
</dbReference>
<comment type="caution">
    <text evidence="3">The sequence shown here is derived from an EMBL/GenBank/DDBJ whole genome shotgun (WGS) entry which is preliminary data.</text>
</comment>
<dbReference type="InterPro" id="IPR007730">
    <property type="entry name" value="SPOR-like_dom"/>
</dbReference>
<dbReference type="PROSITE" id="PS51724">
    <property type="entry name" value="SPOR"/>
    <property type="match status" value="1"/>
</dbReference>
<dbReference type="Gene3D" id="3.30.70.1070">
    <property type="entry name" value="Sporulation related repeat"/>
    <property type="match status" value="1"/>
</dbReference>
<organism evidence="3 4">
    <name type="scientific">Mucilaginibacter antarcticus</name>
    <dbReference type="NCBI Taxonomy" id="1855725"/>
    <lineage>
        <taxon>Bacteria</taxon>
        <taxon>Pseudomonadati</taxon>
        <taxon>Bacteroidota</taxon>
        <taxon>Sphingobacteriia</taxon>
        <taxon>Sphingobacteriales</taxon>
        <taxon>Sphingobacteriaceae</taxon>
        <taxon>Mucilaginibacter</taxon>
    </lineage>
</organism>
<dbReference type="RefSeq" id="WP_377125752.1">
    <property type="nucleotide sequence ID" value="NZ_JBHUON010000008.1"/>
</dbReference>
<feature type="signal peptide" evidence="1">
    <location>
        <begin position="1"/>
        <end position="27"/>
    </location>
</feature>
<evidence type="ECO:0000256" key="1">
    <source>
        <dbReference type="SAM" id="SignalP"/>
    </source>
</evidence>
<feature type="chain" id="PRO_5046362356" evidence="1">
    <location>
        <begin position="28"/>
        <end position="158"/>
    </location>
</feature>
<evidence type="ECO:0000259" key="2">
    <source>
        <dbReference type="PROSITE" id="PS51724"/>
    </source>
</evidence>
<dbReference type="Pfam" id="PF05036">
    <property type="entry name" value="SPOR"/>
    <property type="match status" value="1"/>
</dbReference>
<evidence type="ECO:0000313" key="4">
    <source>
        <dbReference type="Proteomes" id="UP001597601"/>
    </source>
</evidence>
<proteinExistence type="predicted"/>
<protein>
    <submittedName>
        <fullName evidence="3">SPOR domain-containing protein</fullName>
    </submittedName>
</protein>
<evidence type="ECO:0000313" key="3">
    <source>
        <dbReference type="EMBL" id="MFD2864737.1"/>
    </source>
</evidence>
<sequence length="158" mass="17263">MTKAPVYKAIFSLITGCFFFMPMIARAQTTRGTVEIIKDARIDSFAARRATLKVSGGSSSAPAVSSGGAGTSSYGYRVQIFNGPNRKSAFATQEQFINEHAGMRTYISYSAPNYKVHAGDFRTRLEADRMMQELKGAYTGLFIIRAKINPPKIAATDD</sequence>
<reference evidence="4" key="1">
    <citation type="journal article" date="2019" name="Int. J. Syst. Evol. Microbiol.">
        <title>The Global Catalogue of Microorganisms (GCM) 10K type strain sequencing project: providing services to taxonomists for standard genome sequencing and annotation.</title>
        <authorList>
            <consortium name="The Broad Institute Genomics Platform"/>
            <consortium name="The Broad Institute Genome Sequencing Center for Infectious Disease"/>
            <person name="Wu L."/>
            <person name="Ma J."/>
        </authorList>
    </citation>
    <scope>NUCLEOTIDE SEQUENCE [LARGE SCALE GENOMIC DNA]</scope>
    <source>
        <strain evidence="4">KCTC 52232</strain>
    </source>
</reference>
<keyword evidence="4" id="KW-1185">Reference proteome</keyword>
<accession>A0ABW5XRB0</accession>
<dbReference type="Proteomes" id="UP001597601">
    <property type="component" value="Unassembled WGS sequence"/>
</dbReference>
<dbReference type="InterPro" id="IPR036680">
    <property type="entry name" value="SPOR-like_sf"/>
</dbReference>
<feature type="domain" description="SPOR" evidence="2">
    <location>
        <begin position="70"/>
        <end position="148"/>
    </location>
</feature>
<gene>
    <name evidence="3" type="ORF">ACFSYC_08570</name>
</gene>
<name>A0ABW5XRB0_9SPHI</name>
<keyword evidence="1" id="KW-0732">Signal</keyword>